<dbReference type="InterPro" id="IPR050800">
    <property type="entry name" value="ARTD/PARP"/>
</dbReference>
<evidence type="ECO:0000313" key="10">
    <source>
        <dbReference type="EMBL" id="KAG7390529.1"/>
    </source>
</evidence>
<dbReference type="PANTHER" id="PTHR10459">
    <property type="entry name" value="DNA LIGASE"/>
    <property type="match status" value="1"/>
</dbReference>
<evidence type="ECO:0000256" key="5">
    <source>
        <dbReference type="RuleBase" id="RU362114"/>
    </source>
</evidence>
<feature type="domain" description="WGR" evidence="9">
    <location>
        <begin position="16"/>
        <end position="115"/>
    </location>
</feature>
<dbReference type="EMBL" id="JAGDFL010000380">
    <property type="protein sequence ID" value="KAG7390529.1"/>
    <property type="molecule type" value="Genomic_DNA"/>
</dbReference>
<comment type="caution">
    <text evidence="10">The sequence shown here is derived from an EMBL/GenBank/DDBJ whole genome shotgun (WGS) entry which is preliminary data.</text>
</comment>
<keyword evidence="11" id="KW-1185">Reference proteome</keyword>
<evidence type="ECO:0000256" key="2">
    <source>
        <dbReference type="ARBA" id="ARBA00022679"/>
    </source>
</evidence>
<protein>
    <recommendedName>
        <fullName evidence="5">Poly [ADP-ribose] polymerase</fullName>
        <shortName evidence="5">PARP</shortName>
        <ecNumber evidence="5">2.4.2.-</ecNumber>
    </recommendedName>
</protein>
<name>A0A8T1WFX0_9STRA</name>
<evidence type="ECO:0000256" key="1">
    <source>
        <dbReference type="ARBA" id="ARBA00022676"/>
    </source>
</evidence>
<dbReference type="CDD" id="cd07997">
    <property type="entry name" value="WGR_PARP"/>
    <property type="match status" value="1"/>
</dbReference>
<dbReference type="PROSITE" id="PS51977">
    <property type="entry name" value="WGR"/>
    <property type="match status" value="1"/>
</dbReference>
<keyword evidence="1 5" id="KW-0328">Glycosyltransferase</keyword>
<gene>
    <name evidence="10" type="primary">MIB1_1</name>
    <name evidence="10" type="ORF">PHYBOEH_007027</name>
</gene>
<dbReference type="InterPro" id="IPR008893">
    <property type="entry name" value="WGR_domain"/>
</dbReference>
<dbReference type="PANTHER" id="PTHR10459:SF60">
    <property type="entry name" value="POLY [ADP-RIBOSE] POLYMERASE 2"/>
    <property type="match status" value="1"/>
</dbReference>
<sequence>MASTALVDPLSRCSATAELYRDGDGVRWSFMLNLTNISYGTYGNNKFYFGQLIMDRGQYVVFRKWGRVGAKTPQSSITRFTDLKHAKQLFKKTFASKSGNSWPLKQPFERKKGRYVLVELDDDAAEEAAAEAEEKLEEKKKNMTPSKLPKPVQDIIKLICDPDVVKREMTSLNVDLKRFPLGKLSKAQISQGYEILQRLSAVLEELEELTNSTAAPAKAKAGSKGRRKAKAKAKGPNAATGRSESSLRNDLTSLSSEFYTLIPHDFGRSLPPVIGTMADLKLKLELLEVLSNLEISQTLQKEEAEKTKEPSTHPLDVKYNMLKTDMKPLSKRTKEYKLIERFINKTSNSSKLEIKTVLKIARPDEDTHLGVLQSLDNHKLLWHGSRLSNFVGILSQGLRIAPPEAPKNGYQFGKGLYFADALAKSANYCCATSNNPTAILLLADVALGTPYQTPNGEYLDYNTVKKDRGCDSTHGLGRMAPSEDEYHTLPDGVVVPAGTLKPVEGNSHHLLYNEFIVYRREQVKLRYLVAVDFNHLSFGW</sequence>
<keyword evidence="2 5" id="KW-0808">Transferase</keyword>
<feature type="domain" description="PARP catalytic" evidence="7">
    <location>
        <begin position="313"/>
        <end position="540"/>
    </location>
</feature>
<feature type="region of interest" description="Disordered" evidence="6">
    <location>
        <begin position="212"/>
        <end position="247"/>
    </location>
</feature>
<comment type="catalytic activity">
    <reaction evidence="4">
        <text>NAD(+) + (ADP-D-ribosyl)n-acceptor = nicotinamide + (ADP-D-ribosyl)n+1-acceptor + H(+).</text>
        <dbReference type="EC" id="2.4.2.30"/>
    </reaction>
</comment>
<feature type="compositionally biased region" description="Basic residues" evidence="6">
    <location>
        <begin position="221"/>
        <end position="233"/>
    </location>
</feature>
<dbReference type="GO" id="GO:0005730">
    <property type="term" value="C:nucleolus"/>
    <property type="evidence" value="ECO:0007669"/>
    <property type="project" value="TreeGrafter"/>
</dbReference>
<dbReference type="GO" id="GO:0070212">
    <property type="term" value="P:protein poly-ADP-ribosylation"/>
    <property type="evidence" value="ECO:0007669"/>
    <property type="project" value="TreeGrafter"/>
</dbReference>
<organism evidence="10 11">
    <name type="scientific">Phytophthora boehmeriae</name>
    <dbReference type="NCBI Taxonomy" id="109152"/>
    <lineage>
        <taxon>Eukaryota</taxon>
        <taxon>Sar</taxon>
        <taxon>Stramenopiles</taxon>
        <taxon>Oomycota</taxon>
        <taxon>Peronosporomycetes</taxon>
        <taxon>Peronosporales</taxon>
        <taxon>Peronosporaceae</taxon>
        <taxon>Phytophthora</taxon>
    </lineage>
</organism>
<dbReference type="InterPro" id="IPR004102">
    <property type="entry name" value="Poly(ADP-ribose)pol_reg_dom"/>
</dbReference>
<feature type="domain" description="PARP alpha-helical" evidence="8">
    <location>
        <begin position="145"/>
        <end position="301"/>
    </location>
</feature>
<dbReference type="OrthoDB" id="2017365at2759"/>
<dbReference type="Pfam" id="PF05406">
    <property type="entry name" value="WGR"/>
    <property type="match status" value="1"/>
</dbReference>
<evidence type="ECO:0000259" key="9">
    <source>
        <dbReference type="PROSITE" id="PS51977"/>
    </source>
</evidence>
<evidence type="ECO:0000259" key="7">
    <source>
        <dbReference type="PROSITE" id="PS51059"/>
    </source>
</evidence>
<keyword evidence="3 5" id="KW-0520">NAD</keyword>
<dbReference type="EC" id="2.4.2.-" evidence="5"/>
<evidence type="ECO:0000256" key="3">
    <source>
        <dbReference type="ARBA" id="ARBA00023027"/>
    </source>
</evidence>
<evidence type="ECO:0000259" key="8">
    <source>
        <dbReference type="PROSITE" id="PS51060"/>
    </source>
</evidence>
<dbReference type="Pfam" id="PF00644">
    <property type="entry name" value="PARP"/>
    <property type="match status" value="1"/>
</dbReference>
<reference evidence="10" key="1">
    <citation type="submission" date="2021-02" db="EMBL/GenBank/DDBJ databases">
        <authorList>
            <person name="Palmer J.M."/>
        </authorList>
    </citation>
    <scope>NUCLEOTIDE SEQUENCE</scope>
    <source>
        <strain evidence="10">SCRP23</strain>
    </source>
</reference>
<evidence type="ECO:0000256" key="6">
    <source>
        <dbReference type="SAM" id="MobiDB-lite"/>
    </source>
</evidence>
<dbReference type="GO" id="GO:1990404">
    <property type="term" value="F:NAD+-protein mono-ADP-ribosyltransferase activity"/>
    <property type="evidence" value="ECO:0007669"/>
    <property type="project" value="TreeGrafter"/>
</dbReference>
<dbReference type="SMART" id="SM00773">
    <property type="entry name" value="WGR"/>
    <property type="match status" value="1"/>
</dbReference>
<dbReference type="Proteomes" id="UP000693981">
    <property type="component" value="Unassembled WGS sequence"/>
</dbReference>
<dbReference type="AlphaFoldDB" id="A0A8T1WFX0"/>
<dbReference type="Pfam" id="PF02877">
    <property type="entry name" value="PARP_reg"/>
    <property type="match status" value="1"/>
</dbReference>
<evidence type="ECO:0000313" key="11">
    <source>
        <dbReference type="Proteomes" id="UP000693981"/>
    </source>
</evidence>
<evidence type="ECO:0000256" key="4">
    <source>
        <dbReference type="ARBA" id="ARBA00033987"/>
    </source>
</evidence>
<dbReference type="GO" id="GO:0006302">
    <property type="term" value="P:double-strand break repair"/>
    <property type="evidence" value="ECO:0007669"/>
    <property type="project" value="TreeGrafter"/>
</dbReference>
<dbReference type="GO" id="GO:0003950">
    <property type="term" value="F:NAD+ poly-ADP-ribosyltransferase activity"/>
    <property type="evidence" value="ECO:0007669"/>
    <property type="project" value="UniProtKB-UniRule"/>
</dbReference>
<dbReference type="InterPro" id="IPR012317">
    <property type="entry name" value="Poly(ADP-ribose)pol_cat_dom"/>
</dbReference>
<accession>A0A8T1WFX0</accession>
<dbReference type="CDD" id="cd01437">
    <property type="entry name" value="parp_like"/>
    <property type="match status" value="1"/>
</dbReference>
<dbReference type="PROSITE" id="PS51059">
    <property type="entry name" value="PARP_CATALYTIC"/>
    <property type="match status" value="1"/>
</dbReference>
<dbReference type="PROSITE" id="PS51060">
    <property type="entry name" value="PARP_ALPHA_HD"/>
    <property type="match status" value="1"/>
</dbReference>
<proteinExistence type="predicted"/>